<dbReference type="AlphaFoldDB" id="K1THB9"/>
<organism evidence="1">
    <name type="scientific">human gut metagenome</name>
    <dbReference type="NCBI Taxonomy" id="408170"/>
    <lineage>
        <taxon>unclassified sequences</taxon>
        <taxon>metagenomes</taxon>
        <taxon>organismal metagenomes</taxon>
    </lineage>
</organism>
<accession>K1THB9</accession>
<comment type="caution">
    <text evidence="1">The sequence shown here is derived from an EMBL/GenBank/DDBJ whole genome shotgun (WGS) entry which is preliminary data.</text>
</comment>
<evidence type="ECO:0000313" key="1">
    <source>
        <dbReference type="EMBL" id="EKC65750.1"/>
    </source>
</evidence>
<reference evidence="1" key="1">
    <citation type="journal article" date="2013" name="Environ. Microbiol.">
        <title>Microbiota from the distal guts of lean and obese adolescents exhibit partial functional redundancy besides clear differences in community structure.</title>
        <authorList>
            <person name="Ferrer M."/>
            <person name="Ruiz A."/>
            <person name="Lanza F."/>
            <person name="Haange S.B."/>
            <person name="Oberbach A."/>
            <person name="Till H."/>
            <person name="Bargiela R."/>
            <person name="Campoy C."/>
            <person name="Segura M.T."/>
            <person name="Richter M."/>
            <person name="von Bergen M."/>
            <person name="Seifert J."/>
            <person name="Suarez A."/>
        </authorList>
    </citation>
    <scope>NUCLEOTIDE SEQUENCE</scope>
</reference>
<sequence>MNIMDLAENRFGKTWKHFLEVLKVDYNCSLADVCRDQHTTFGSMSSWMSRRGYSVKQAKADVVRDYYGGVGPSRPTTSSPSFTQIAPVMLSEEEFSLSGITITFNSGTTISVKRATPGGIIKMLRDYERKEGDPCIL</sequence>
<protein>
    <submittedName>
        <fullName evidence="1">Uncharacterized protein</fullName>
    </submittedName>
</protein>
<name>K1THB9_9ZZZZ</name>
<dbReference type="EMBL" id="AJWY01006830">
    <property type="protein sequence ID" value="EKC65750.1"/>
    <property type="molecule type" value="Genomic_DNA"/>
</dbReference>
<gene>
    <name evidence="1" type="ORF">LEA_10161</name>
</gene>
<proteinExistence type="predicted"/>